<dbReference type="EMBL" id="CAADFO010000001">
    <property type="protein sequence ID" value="VFK22232.1"/>
    <property type="molecule type" value="Genomic_DNA"/>
</dbReference>
<evidence type="ECO:0000313" key="4">
    <source>
        <dbReference type="EMBL" id="VFK76004.1"/>
    </source>
</evidence>
<evidence type="ECO:0000313" key="3">
    <source>
        <dbReference type="EMBL" id="VFK32626.1"/>
    </source>
</evidence>
<proteinExistence type="predicted"/>
<protein>
    <submittedName>
        <fullName evidence="4">TIGR02449 family protein</fullName>
    </submittedName>
</protein>
<dbReference type="EMBL" id="CAADFQ010000035">
    <property type="protein sequence ID" value="VFK32626.1"/>
    <property type="molecule type" value="Genomic_DNA"/>
</dbReference>
<dbReference type="InterPro" id="IPR012662">
    <property type="entry name" value="CHP02449"/>
</dbReference>
<name>A0A451BCI7_9GAMM</name>
<evidence type="ECO:0000313" key="2">
    <source>
        <dbReference type="EMBL" id="VFK22232.1"/>
    </source>
</evidence>
<dbReference type="AlphaFoldDB" id="A0A451BCI7"/>
<keyword evidence="1" id="KW-0175">Coiled coil</keyword>
<dbReference type="EMBL" id="CAADGH010000038">
    <property type="protein sequence ID" value="VFK76004.1"/>
    <property type="molecule type" value="Genomic_DNA"/>
</dbReference>
<evidence type="ECO:0000256" key="1">
    <source>
        <dbReference type="SAM" id="Coils"/>
    </source>
</evidence>
<reference evidence="4" key="1">
    <citation type="submission" date="2019-02" db="EMBL/GenBank/DDBJ databases">
        <authorList>
            <person name="Gruber-Vodicka R. H."/>
            <person name="Seah K. B. B."/>
        </authorList>
    </citation>
    <scope>NUCLEOTIDE SEQUENCE</scope>
    <source>
        <strain evidence="2">BECK_BZ197</strain>
        <strain evidence="4">BECK_BZ198</strain>
        <strain evidence="3">BECK_BZ199</strain>
    </source>
</reference>
<sequence length="69" mass="7782">MQTLEVRINALIRAYNGVRKENQALREQKTSLMAERGALIEKLKLARVRIEAMVVQLKSMENGASEEGP</sequence>
<feature type="coiled-coil region" evidence="1">
    <location>
        <begin position="1"/>
        <end position="35"/>
    </location>
</feature>
<dbReference type="NCBIfam" id="TIGR02449">
    <property type="entry name" value="TIGR02449 family protein"/>
    <property type="match status" value="1"/>
</dbReference>
<organism evidence="4">
    <name type="scientific">Candidatus Kentrum sp. MB</name>
    <dbReference type="NCBI Taxonomy" id="2138164"/>
    <lineage>
        <taxon>Bacteria</taxon>
        <taxon>Pseudomonadati</taxon>
        <taxon>Pseudomonadota</taxon>
        <taxon>Gammaproteobacteria</taxon>
        <taxon>Candidatus Kentrum</taxon>
    </lineage>
</organism>
<gene>
    <name evidence="2" type="ORF">BECKMB1821G_GA0114241_1001104</name>
    <name evidence="4" type="ORF">BECKMB1821H_GA0114242_103823</name>
    <name evidence="3" type="ORF">BECKMB1821I_GA0114274_103524</name>
</gene>
<accession>A0A451BCI7</accession>